<protein>
    <submittedName>
        <fullName evidence="2">Uncharacterized protein</fullName>
    </submittedName>
</protein>
<feature type="compositionally biased region" description="Polar residues" evidence="1">
    <location>
        <begin position="423"/>
        <end position="432"/>
    </location>
</feature>
<evidence type="ECO:0000256" key="1">
    <source>
        <dbReference type="SAM" id="MobiDB-lite"/>
    </source>
</evidence>
<feature type="compositionally biased region" description="Low complexity" evidence="1">
    <location>
        <begin position="297"/>
        <end position="318"/>
    </location>
</feature>
<feature type="compositionally biased region" description="Polar residues" evidence="1">
    <location>
        <begin position="1"/>
        <end position="14"/>
    </location>
</feature>
<proteinExistence type="predicted"/>
<feature type="compositionally biased region" description="Basic and acidic residues" evidence="1">
    <location>
        <begin position="730"/>
        <end position="755"/>
    </location>
</feature>
<dbReference type="STRING" id="97359.A0A550CLK3"/>
<evidence type="ECO:0000313" key="2">
    <source>
        <dbReference type="EMBL" id="TRM65676.1"/>
    </source>
</evidence>
<feature type="compositionally biased region" description="Basic and acidic residues" evidence="1">
    <location>
        <begin position="20"/>
        <end position="78"/>
    </location>
</feature>
<feature type="compositionally biased region" description="Low complexity" evidence="1">
    <location>
        <begin position="235"/>
        <end position="245"/>
    </location>
</feature>
<feature type="region of interest" description="Disordered" evidence="1">
    <location>
        <begin position="1"/>
        <end position="499"/>
    </location>
</feature>
<feature type="compositionally biased region" description="Low complexity" evidence="1">
    <location>
        <begin position="111"/>
        <end position="144"/>
    </location>
</feature>
<sequence>MPPETATRSHSLRQSFGRFFPKDSDKEKLAKTKTKEKDISRDWKDISKDANDISKDIPKDFGAKELGAKDLTAKEIKQGRRSTLGARPSGGRPSLGELAQDKTITRRRVSSSRGMSVDEGSPAKAAIAAVASPTPTSTTSSSTSGEPLKRATSLRPRPAASALPKYRPRSGLFDPARAPKVSPLDPKTSPRKPKVPREPSTDDDEKLQETSTSSSGKEKPRAALEVNLTGAIHVSGSPKAKGKAPAPTPTRPAKLHKPASPPAKPSRQGSGSPAPKPSAPKANASPAPKRPGSAASTASARTPVTPVTPVAAAKAVATQRTESPLARKAKAAPSPAPTPPPKAVQDAGNMSDISETSEEEDDDYDDRGMNGRNAHRGSDADSDDDEDDVAALLAPVASPSAPTPSMPRIYTSRTRKTSKVSSHAQASPQTPSRTRRVSSVGKRRSFLAPSTPSRKGSSPRLRTPKSNNSLRTRKTSNASSLRIPNGETPSKSAPRGSILTWEELADASHALDEDDMAAMLADMPAPFRASLASPQLSPVTLDVPLPPESPTSSTTSTPFPPGSPALSSMGLTPATPGGGYGSISQVLLPEVTPSPAPFNVSARFDDAARSFNQEKSARSPGDSSALATLLRLQLASAENTARERLQRLQVLEEELHAAKQELGEVHAVRRKEADAGVREKQARKREAAELGAQLAALEGELTRSMESRERGEEERHKYVMALEVRARKAEEAEARARRAEDEARRAQEDARRAEAEAEEVAQRSSMESTRAAEKAQARALEKARGRWAAASAAQVAGVRWTAVRDIAEGDLSDVRGDLSLLGTLLGQLDGERARLMALRG</sequence>
<evidence type="ECO:0000313" key="3">
    <source>
        <dbReference type="Proteomes" id="UP000320762"/>
    </source>
</evidence>
<feature type="compositionally biased region" description="Low complexity" evidence="1">
    <location>
        <begin position="390"/>
        <end position="400"/>
    </location>
</feature>
<feature type="region of interest" description="Disordered" evidence="1">
    <location>
        <begin position="537"/>
        <end position="586"/>
    </location>
</feature>
<feature type="compositionally biased region" description="Acidic residues" evidence="1">
    <location>
        <begin position="380"/>
        <end position="389"/>
    </location>
</feature>
<feature type="compositionally biased region" description="Polar residues" evidence="1">
    <location>
        <begin position="464"/>
        <end position="491"/>
    </location>
</feature>
<feature type="region of interest" description="Disordered" evidence="1">
    <location>
        <begin position="730"/>
        <end position="777"/>
    </location>
</feature>
<reference evidence="2 3" key="1">
    <citation type="journal article" date="2019" name="New Phytol.">
        <title>Comparative genomics reveals unique wood-decay strategies and fruiting body development in the Schizophyllaceae.</title>
        <authorList>
            <person name="Almasi E."/>
            <person name="Sahu N."/>
            <person name="Krizsan K."/>
            <person name="Balint B."/>
            <person name="Kovacs G.M."/>
            <person name="Kiss B."/>
            <person name="Cseklye J."/>
            <person name="Drula E."/>
            <person name="Henrissat B."/>
            <person name="Nagy I."/>
            <person name="Chovatia M."/>
            <person name="Adam C."/>
            <person name="LaButti K."/>
            <person name="Lipzen A."/>
            <person name="Riley R."/>
            <person name="Grigoriev I.V."/>
            <person name="Nagy L.G."/>
        </authorList>
    </citation>
    <scope>NUCLEOTIDE SEQUENCE [LARGE SCALE GENOMIC DNA]</scope>
    <source>
        <strain evidence="2 3">NL-1724</strain>
    </source>
</reference>
<dbReference type="OrthoDB" id="3203770at2759"/>
<keyword evidence="3" id="KW-1185">Reference proteome</keyword>
<feature type="compositionally biased region" description="Acidic residues" evidence="1">
    <location>
        <begin position="355"/>
        <end position="365"/>
    </location>
</feature>
<accession>A0A550CLK3</accession>
<dbReference type="EMBL" id="VDMD01000004">
    <property type="protein sequence ID" value="TRM65676.1"/>
    <property type="molecule type" value="Genomic_DNA"/>
</dbReference>
<comment type="caution">
    <text evidence="2">The sequence shown here is derived from an EMBL/GenBank/DDBJ whole genome shotgun (WGS) entry which is preliminary data.</text>
</comment>
<dbReference type="Proteomes" id="UP000320762">
    <property type="component" value="Unassembled WGS sequence"/>
</dbReference>
<gene>
    <name evidence="2" type="ORF">BD626DRAFT_485521</name>
</gene>
<organism evidence="2 3">
    <name type="scientific">Schizophyllum amplum</name>
    <dbReference type="NCBI Taxonomy" id="97359"/>
    <lineage>
        <taxon>Eukaryota</taxon>
        <taxon>Fungi</taxon>
        <taxon>Dikarya</taxon>
        <taxon>Basidiomycota</taxon>
        <taxon>Agaricomycotina</taxon>
        <taxon>Agaricomycetes</taxon>
        <taxon>Agaricomycetidae</taxon>
        <taxon>Agaricales</taxon>
        <taxon>Schizophyllaceae</taxon>
        <taxon>Schizophyllum</taxon>
    </lineage>
</organism>
<feature type="compositionally biased region" description="Basic residues" evidence="1">
    <location>
        <begin position="433"/>
        <end position="445"/>
    </location>
</feature>
<dbReference type="AlphaFoldDB" id="A0A550CLK3"/>
<name>A0A550CLK3_9AGAR</name>